<feature type="compositionally biased region" description="Basic residues" evidence="1">
    <location>
        <begin position="1"/>
        <end position="16"/>
    </location>
</feature>
<protein>
    <submittedName>
        <fullName evidence="2">Uncharacterized protein</fullName>
    </submittedName>
</protein>
<dbReference type="AlphaFoldDB" id="A0A7R9I388"/>
<proteinExistence type="predicted"/>
<feature type="region of interest" description="Disordered" evidence="1">
    <location>
        <begin position="211"/>
        <end position="241"/>
    </location>
</feature>
<name>A0A7R9I388_9NEOP</name>
<sequence length="313" mass="35813">MYPHLRVGRVKNHLRKTTPSTPDRDSSPELPVIGSLANCESSALDHAATEAAVVPLGTDPDSLDGERGEAVRRISRAQSCSVLRVGLPFSLLEGVARHGRSMRTERGTTHSHHPTATFKTFASGGRTGCFFTKHDLPPSSSSSHYRHHQFYSFDEELGATCHRDRDSYTNSISKQRHHHSFPRSHPRHQQERNQPYPQNRYQRRNQVENHYQQQNHQVDNYQRQKARRRPSPERPATTWNSDVTWREHRTEEADDMPLREQRYKLSVKINGYEVCREENARETKEKIGGTDSSKCASESRRVEVGGRTDLATG</sequence>
<reference evidence="2" key="1">
    <citation type="submission" date="2020-11" db="EMBL/GenBank/DDBJ databases">
        <authorList>
            <person name="Tran Van P."/>
        </authorList>
    </citation>
    <scope>NUCLEOTIDE SEQUENCE</scope>
</reference>
<feature type="compositionally biased region" description="Basic and acidic residues" evidence="1">
    <location>
        <begin position="279"/>
        <end position="288"/>
    </location>
</feature>
<organism evidence="2">
    <name type="scientific">Timema bartmani</name>
    <dbReference type="NCBI Taxonomy" id="61472"/>
    <lineage>
        <taxon>Eukaryota</taxon>
        <taxon>Metazoa</taxon>
        <taxon>Ecdysozoa</taxon>
        <taxon>Arthropoda</taxon>
        <taxon>Hexapoda</taxon>
        <taxon>Insecta</taxon>
        <taxon>Pterygota</taxon>
        <taxon>Neoptera</taxon>
        <taxon>Polyneoptera</taxon>
        <taxon>Phasmatodea</taxon>
        <taxon>Timematodea</taxon>
        <taxon>Timematoidea</taxon>
        <taxon>Timematidae</taxon>
        <taxon>Timema</taxon>
    </lineage>
</organism>
<evidence type="ECO:0000256" key="1">
    <source>
        <dbReference type="SAM" id="MobiDB-lite"/>
    </source>
</evidence>
<feature type="compositionally biased region" description="Basic residues" evidence="1">
    <location>
        <begin position="174"/>
        <end position="187"/>
    </location>
</feature>
<dbReference type="EMBL" id="OD567674">
    <property type="protein sequence ID" value="CAD7446010.1"/>
    <property type="molecule type" value="Genomic_DNA"/>
</dbReference>
<feature type="compositionally biased region" description="Basic and acidic residues" evidence="1">
    <location>
        <begin position="297"/>
        <end position="306"/>
    </location>
</feature>
<feature type="region of interest" description="Disordered" evidence="1">
    <location>
        <begin position="279"/>
        <end position="313"/>
    </location>
</feature>
<feature type="compositionally biased region" description="Polar residues" evidence="1">
    <location>
        <begin position="211"/>
        <end position="223"/>
    </location>
</feature>
<feature type="region of interest" description="Disordered" evidence="1">
    <location>
        <begin position="168"/>
        <end position="198"/>
    </location>
</feature>
<evidence type="ECO:0000313" key="2">
    <source>
        <dbReference type="EMBL" id="CAD7446010.1"/>
    </source>
</evidence>
<feature type="region of interest" description="Disordered" evidence="1">
    <location>
        <begin position="1"/>
        <end position="30"/>
    </location>
</feature>
<gene>
    <name evidence="2" type="ORF">TBIB3V08_LOCUS8350</name>
</gene>
<accession>A0A7R9I388</accession>